<dbReference type="Gene3D" id="2.40.160.180">
    <property type="entry name" value="Carbohydrate-selective porin OprB"/>
    <property type="match status" value="1"/>
</dbReference>
<comment type="caution">
    <text evidence="3">The sequence shown here is derived from an EMBL/GenBank/DDBJ whole genome shotgun (WGS) entry which is preliminary data.</text>
</comment>
<evidence type="ECO:0000256" key="1">
    <source>
        <dbReference type="ARBA" id="ARBA00008769"/>
    </source>
</evidence>
<dbReference type="InterPro" id="IPR051465">
    <property type="entry name" value="Cell_Envelope_Struct_Comp"/>
</dbReference>
<accession>A0ABR8IMS9</accession>
<dbReference type="Proteomes" id="UP000660270">
    <property type="component" value="Unassembled WGS sequence"/>
</dbReference>
<proteinExistence type="inferred from homology"/>
<dbReference type="InterPro" id="IPR038673">
    <property type="entry name" value="OprB_sf"/>
</dbReference>
<dbReference type="Pfam" id="PF04966">
    <property type="entry name" value="OprB"/>
    <property type="match status" value="1"/>
</dbReference>
<evidence type="ECO:0000313" key="3">
    <source>
        <dbReference type="EMBL" id="MBD2683920.1"/>
    </source>
</evidence>
<evidence type="ECO:0000256" key="2">
    <source>
        <dbReference type="RuleBase" id="RU363072"/>
    </source>
</evidence>
<sequence>MIIIIGILRVIISLTRGEKQFPKTTKLDGQIIFAATDASNSGGKRNNLTLSDRVRLNLKTSFTGEDQLLARLQASNVINPNGPGYETGLSFKSGSDTSNSVQLSKLEYRFPFPRNENICVMFATGFNTYFDDADVINPLKDDSNAAISRFGRYSPIYRLGGDTGIGVTFNLRKDLTAQTFYLAGSANANDPNGSNGLFNGKYGALAQIIFYPKTKPVDKDTKVAFTYVNAYNNTTTKVNNNDVFNGLGHNTGSFASNLFGREVSSNSYGIETNVKINEHFQLGGWLSYTNARALTGAVKGDADIWSSAVTLTFPSNKKDINKGNLLGIIIGMEPKLTGSSAQLSGLPYRRDPSTGFHIEAFYRYQINDKINITPGLVWLTAPNHDDQNGDILLGVVRTTFKF</sequence>
<dbReference type="NCBIfam" id="NF033921">
    <property type="entry name" value="por_somb"/>
    <property type="match status" value="1"/>
</dbReference>
<reference evidence="3 4" key="1">
    <citation type="journal article" date="2020" name="ISME J.">
        <title>Comparative genomics reveals insights into cyanobacterial evolution and habitat adaptation.</title>
        <authorList>
            <person name="Chen M.Y."/>
            <person name="Teng W.K."/>
            <person name="Zhao L."/>
            <person name="Hu C.X."/>
            <person name="Zhou Y.K."/>
            <person name="Han B.P."/>
            <person name="Song L.R."/>
            <person name="Shu W.S."/>
        </authorList>
    </citation>
    <scope>NUCLEOTIDE SEQUENCE [LARGE SCALE GENOMIC DNA]</scope>
    <source>
        <strain evidence="3 4">FACHB-1249</strain>
    </source>
</reference>
<keyword evidence="4" id="KW-1185">Reference proteome</keyword>
<protein>
    <submittedName>
        <fullName evidence="3">Iron uptake porin</fullName>
    </submittedName>
</protein>
<dbReference type="PANTHER" id="PTHR43308:SF1">
    <property type="entry name" value="OUTER MEMBRANE PROTEIN ALPHA"/>
    <property type="match status" value="1"/>
</dbReference>
<evidence type="ECO:0000313" key="4">
    <source>
        <dbReference type="Proteomes" id="UP000660270"/>
    </source>
</evidence>
<gene>
    <name evidence="3" type="ORF">H6G43_01400</name>
</gene>
<dbReference type="PANTHER" id="PTHR43308">
    <property type="entry name" value="OUTER MEMBRANE PROTEIN ALPHA-RELATED"/>
    <property type="match status" value="1"/>
</dbReference>
<organism evidence="3 4">
    <name type="scientific">Aphanizomenon flos-aquae FACHB-1249</name>
    <dbReference type="NCBI Taxonomy" id="2692889"/>
    <lineage>
        <taxon>Bacteria</taxon>
        <taxon>Bacillati</taxon>
        <taxon>Cyanobacteriota</taxon>
        <taxon>Cyanophyceae</taxon>
        <taxon>Nostocales</taxon>
        <taxon>Aphanizomenonaceae</taxon>
        <taxon>Aphanizomenon</taxon>
    </lineage>
</organism>
<dbReference type="InterPro" id="IPR007049">
    <property type="entry name" value="Carb-sel_porin_OprB"/>
</dbReference>
<comment type="similarity">
    <text evidence="1 2">Belongs to the OprB family.</text>
</comment>
<dbReference type="EMBL" id="JACJTM010000001">
    <property type="protein sequence ID" value="MBD2683920.1"/>
    <property type="molecule type" value="Genomic_DNA"/>
</dbReference>
<dbReference type="InterPro" id="IPR047684">
    <property type="entry name" value="Por_som-like"/>
</dbReference>
<name>A0ABR8IMS9_APHFL</name>